<organism evidence="1 2">
    <name type="scientific">Pseudomonas synxantha</name>
    <dbReference type="NCBI Taxonomy" id="47883"/>
    <lineage>
        <taxon>Bacteria</taxon>
        <taxon>Pseudomonadati</taxon>
        <taxon>Pseudomonadota</taxon>
        <taxon>Gammaproteobacteria</taxon>
        <taxon>Pseudomonadales</taxon>
        <taxon>Pseudomonadaceae</taxon>
        <taxon>Pseudomonas</taxon>
    </lineage>
</organism>
<protein>
    <submittedName>
        <fullName evidence="1">Uncharacterized protein</fullName>
    </submittedName>
</protein>
<dbReference type="AlphaFoldDB" id="A0A3G7UBU7"/>
<name>A0A3G7UBU7_9PSED</name>
<dbReference type="EMBL" id="CP027754">
    <property type="protein sequence ID" value="AZE56820.1"/>
    <property type="molecule type" value="Genomic_DNA"/>
</dbReference>
<evidence type="ECO:0000313" key="2">
    <source>
        <dbReference type="Proteomes" id="UP000268696"/>
    </source>
</evidence>
<dbReference type="Proteomes" id="UP000268696">
    <property type="component" value="Chromosome"/>
</dbReference>
<dbReference type="RefSeq" id="WP_241194397.1">
    <property type="nucleotide sequence ID" value="NZ_CP027754.1"/>
</dbReference>
<evidence type="ECO:0000313" key="1">
    <source>
        <dbReference type="EMBL" id="AZE56820.1"/>
    </source>
</evidence>
<proteinExistence type="predicted"/>
<accession>A0A3G7UBU7</accession>
<reference evidence="1 2" key="1">
    <citation type="submission" date="2018-03" db="EMBL/GenBank/DDBJ databases">
        <title>Diversity of phytobeneficial traits revealed by whole-genome analysis of worldwide-isolated phenazine-producing Pseudomonas spp.</title>
        <authorList>
            <person name="Biessy A."/>
            <person name="Novinscak A."/>
            <person name="Blom J."/>
            <person name="Leger G."/>
            <person name="Thomashow L.S."/>
            <person name="Cazorla F.M."/>
            <person name="Josic D."/>
            <person name="Filion M."/>
        </authorList>
    </citation>
    <scope>NUCLEOTIDE SEQUENCE [LARGE SCALE GENOMIC DNA]</scope>
    <source>
        <strain evidence="1 2">30B</strain>
    </source>
</reference>
<gene>
    <name evidence="1" type="ORF">C4K03_4682</name>
</gene>
<sequence length="230" mass="25789">MSDLPYAIPCAEAKNQYGAKFYRCTWYSIPRNITHWNAQQQRNVTFSNQISGKCVRGTCRASSKSGIYGKYGRGLSFSLSIYYIYESEDGYPIAYRIVGGPNKKGKEVTYSQARAMLKDFLLDHGMSKTSAKEAIAAYSLDALATNDSSVDDEPHTENTPMTKPTKTVEVKQAWCNPRVDDECTINGKKVPKAELKQYMPAVYELEAHNTGGHCEHPFCYDKNDKPVGIH</sequence>